<dbReference type="RefSeq" id="WP_044218442.1">
    <property type="nucleotide sequence ID" value="NZ_JBKAGJ010000018.1"/>
</dbReference>
<dbReference type="STRING" id="1524460.IX84_08345"/>
<evidence type="ECO:0008006" key="4">
    <source>
        <dbReference type="Google" id="ProtNLM"/>
    </source>
</evidence>
<dbReference type="EMBL" id="JPOS01000018">
    <property type="protein sequence ID" value="KGE88666.1"/>
    <property type="molecule type" value="Genomic_DNA"/>
</dbReference>
<evidence type="ECO:0000256" key="1">
    <source>
        <dbReference type="SAM" id="SignalP"/>
    </source>
</evidence>
<feature type="chain" id="PRO_5001940015" description="DUF481 domain-containing protein" evidence="1">
    <location>
        <begin position="18"/>
        <end position="264"/>
    </location>
</feature>
<keyword evidence="3" id="KW-1185">Reference proteome</keyword>
<dbReference type="AlphaFoldDB" id="A0A098S979"/>
<feature type="signal peptide" evidence="1">
    <location>
        <begin position="1"/>
        <end position="17"/>
    </location>
</feature>
<evidence type="ECO:0000313" key="3">
    <source>
        <dbReference type="Proteomes" id="UP000029736"/>
    </source>
</evidence>
<proteinExistence type="predicted"/>
<dbReference type="OrthoDB" id="6118633at2"/>
<comment type="caution">
    <text evidence="2">The sequence shown here is derived from an EMBL/GenBank/DDBJ whole genome shotgun (WGS) entry which is preliminary data.</text>
</comment>
<evidence type="ECO:0000313" key="2">
    <source>
        <dbReference type="EMBL" id="KGE88666.1"/>
    </source>
</evidence>
<name>A0A098S979_9BACT</name>
<sequence length="264" mass="30511">MRNCLFILLFMPAFLSAQVVNTEKLRSTNEDGWLAEAGLDFGLTRNKAGQTLSLGSRLRLEYDTDKSRWMVLGAYNLTQFRNVEDPGSVPRNFANNAFGHLRYNYLANDWLTWEAFTQFQYDQIQQIDARVLTGTGPRVKLLRTDSSQLFFGLLYMYEHEASTDVFEVPEERSVNVYLYDHRLSTYLSGGFQVTETFNINHVTYFQPNLADLGDFRISSETSLTFKISEKLAFRTYFQLMYDERPPIPVPNTMYSLNNGLEIAL</sequence>
<reference evidence="2 3" key="1">
    <citation type="journal article" date="2014" name="Int. J. Syst. Evol. Microbiol.">
        <title>Phaeodactylibacter xiamenensis gen. nov., sp. nov., a member of the family Saprospiraceae isolated from the marine alga Phaeodactylum tricornutum.</title>
        <authorList>
            <person name="Chen Z.Jr."/>
            <person name="Lei X."/>
            <person name="Lai Q."/>
            <person name="Li Y."/>
            <person name="Zhang B."/>
            <person name="Zhang J."/>
            <person name="Zhang H."/>
            <person name="Yang L."/>
            <person name="Zheng W."/>
            <person name="Tian Y."/>
            <person name="Yu Z."/>
            <person name="Xu H.Jr."/>
            <person name="Zheng T."/>
        </authorList>
    </citation>
    <scope>NUCLEOTIDE SEQUENCE [LARGE SCALE GENOMIC DNA]</scope>
    <source>
        <strain evidence="2 3">KD52</strain>
    </source>
</reference>
<gene>
    <name evidence="2" type="ORF">IX84_08345</name>
</gene>
<dbReference type="Proteomes" id="UP000029736">
    <property type="component" value="Unassembled WGS sequence"/>
</dbReference>
<accession>A0A098S979</accession>
<dbReference type="InterPro" id="IPR007433">
    <property type="entry name" value="DUF481"/>
</dbReference>
<dbReference type="Pfam" id="PF04338">
    <property type="entry name" value="DUF481"/>
    <property type="match status" value="1"/>
</dbReference>
<organism evidence="2 3">
    <name type="scientific">Phaeodactylibacter xiamenensis</name>
    <dbReference type="NCBI Taxonomy" id="1524460"/>
    <lineage>
        <taxon>Bacteria</taxon>
        <taxon>Pseudomonadati</taxon>
        <taxon>Bacteroidota</taxon>
        <taxon>Saprospiria</taxon>
        <taxon>Saprospirales</taxon>
        <taxon>Haliscomenobacteraceae</taxon>
        <taxon>Phaeodactylibacter</taxon>
    </lineage>
</organism>
<keyword evidence="1" id="KW-0732">Signal</keyword>
<protein>
    <recommendedName>
        <fullName evidence="4">DUF481 domain-containing protein</fullName>
    </recommendedName>
</protein>